<evidence type="ECO:0008006" key="4">
    <source>
        <dbReference type="Google" id="ProtNLM"/>
    </source>
</evidence>
<dbReference type="EMBL" id="CP023737">
    <property type="protein sequence ID" value="ATQ69614.1"/>
    <property type="molecule type" value="Genomic_DNA"/>
</dbReference>
<dbReference type="RefSeq" id="WP_003613751.1">
    <property type="nucleotide sequence ID" value="NZ_ADVE02000001.1"/>
</dbReference>
<keyword evidence="1" id="KW-0732">Signal</keyword>
<evidence type="ECO:0000313" key="2">
    <source>
        <dbReference type="EMBL" id="ATQ69614.1"/>
    </source>
</evidence>
<evidence type="ECO:0000256" key="1">
    <source>
        <dbReference type="SAM" id="SignalP"/>
    </source>
</evidence>
<feature type="signal peptide" evidence="1">
    <location>
        <begin position="1"/>
        <end position="24"/>
    </location>
</feature>
<feature type="chain" id="PRO_5013669248" description="DUF3551 domain-containing protein" evidence="1">
    <location>
        <begin position="25"/>
        <end position="77"/>
    </location>
</feature>
<organism evidence="2 3">
    <name type="scientific">Methylosinus trichosporium (strain ATCC 35070 / NCIMB 11131 / UNIQEM 75 / OB3b)</name>
    <dbReference type="NCBI Taxonomy" id="595536"/>
    <lineage>
        <taxon>Bacteria</taxon>
        <taxon>Pseudomonadati</taxon>
        <taxon>Pseudomonadota</taxon>
        <taxon>Alphaproteobacteria</taxon>
        <taxon>Hyphomicrobiales</taxon>
        <taxon>Methylocystaceae</taxon>
        <taxon>Methylosinus</taxon>
    </lineage>
</organism>
<accession>A0A2D2D3Q8</accession>
<name>A0A2D2D3Q8_METT3</name>
<protein>
    <recommendedName>
        <fullName evidence="4">DUF3551 domain-containing protein</fullName>
    </recommendedName>
</protein>
<evidence type="ECO:0000313" key="3">
    <source>
        <dbReference type="Proteomes" id="UP000230709"/>
    </source>
</evidence>
<dbReference type="Proteomes" id="UP000230709">
    <property type="component" value="Chromosome"/>
</dbReference>
<proteinExistence type="predicted"/>
<keyword evidence="3" id="KW-1185">Reference proteome</keyword>
<sequence>MTPLTLRSGLCIFGLAMAIGPADAAVYCKYAGVPKGCVARPGAMIAPGPRVARHGAVVARPRGGANLGGPVNRIGPR</sequence>
<gene>
    <name evidence="2" type="ORF">CQW49_18280</name>
</gene>
<dbReference type="AlphaFoldDB" id="A0A2D2D3Q8"/>
<dbReference type="KEGG" id="mtw:CQW49_18280"/>
<reference evidence="3" key="1">
    <citation type="submission" date="2017-10" db="EMBL/GenBank/DDBJ databases">
        <title>Completed PacBio SMRT sequence of Methylosinus trichosporium OB3b reveals presence of a third large plasmid.</title>
        <authorList>
            <person name="Charles T.C."/>
            <person name="Lynch M.D.J."/>
            <person name="Heil J.R."/>
            <person name="Cheng J."/>
        </authorList>
    </citation>
    <scope>NUCLEOTIDE SEQUENCE [LARGE SCALE GENOMIC DNA]</scope>
    <source>
        <strain evidence="3">OB3b</strain>
    </source>
</reference>